<gene>
    <name evidence="3" type="ORF">Ade02nite_14920</name>
</gene>
<feature type="region of interest" description="Disordered" evidence="1">
    <location>
        <begin position="48"/>
        <end position="68"/>
    </location>
</feature>
<dbReference type="Pfam" id="PF01790">
    <property type="entry name" value="LGT"/>
    <property type="match status" value="1"/>
</dbReference>
<evidence type="ECO:0000313" key="3">
    <source>
        <dbReference type="EMBL" id="GID72851.1"/>
    </source>
</evidence>
<protein>
    <recommendedName>
        <fullName evidence="5">Prolipoprotein diacylglyceryl transferase</fullName>
    </recommendedName>
</protein>
<organism evidence="3 4">
    <name type="scientific">Paractinoplanes deccanensis</name>
    <dbReference type="NCBI Taxonomy" id="113561"/>
    <lineage>
        <taxon>Bacteria</taxon>
        <taxon>Bacillati</taxon>
        <taxon>Actinomycetota</taxon>
        <taxon>Actinomycetes</taxon>
        <taxon>Micromonosporales</taxon>
        <taxon>Micromonosporaceae</taxon>
        <taxon>Paractinoplanes</taxon>
    </lineage>
</organism>
<dbReference type="Proteomes" id="UP000609879">
    <property type="component" value="Unassembled WGS sequence"/>
</dbReference>
<comment type="caution">
    <text evidence="3">The sequence shown here is derived from an EMBL/GenBank/DDBJ whole genome shotgun (WGS) entry which is preliminary data.</text>
</comment>
<feature type="transmembrane region" description="Helical" evidence="2">
    <location>
        <begin position="312"/>
        <end position="331"/>
    </location>
</feature>
<feature type="transmembrane region" description="Helical" evidence="2">
    <location>
        <begin position="124"/>
        <end position="141"/>
    </location>
</feature>
<feature type="region of interest" description="Disordered" evidence="1">
    <location>
        <begin position="444"/>
        <end position="464"/>
    </location>
</feature>
<evidence type="ECO:0000313" key="4">
    <source>
        <dbReference type="Proteomes" id="UP000609879"/>
    </source>
</evidence>
<keyword evidence="4" id="KW-1185">Reference proteome</keyword>
<keyword evidence="2" id="KW-0472">Membrane</keyword>
<dbReference type="InterPro" id="IPR001640">
    <property type="entry name" value="Lgt"/>
</dbReference>
<feature type="transmembrane region" description="Helical" evidence="2">
    <location>
        <begin position="234"/>
        <end position="260"/>
    </location>
</feature>
<accession>A0ABQ3XYM2</accession>
<feature type="transmembrane region" description="Helical" evidence="2">
    <location>
        <begin position="98"/>
        <end position="118"/>
    </location>
</feature>
<feature type="transmembrane region" description="Helical" evidence="2">
    <location>
        <begin position="153"/>
        <end position="171"/>
    </location>
</feature>
<evidence type="ECO:0008006" key="5">
    <source>
        <dbReference type="Google" id="ProtNLM"/>
    </source>
</evidence>
<dbReference type="EMBL" id="BOMI01000022">
    <property type="protein sequence ID" value="GID72851.1"/>
    <property type="molecule type" value="Genomic_DNA"/>
</dbReference>
<reference evidence="3 4" key="1">
    <citation type="submission" date="2021-01" db="EMBL/GenBank/DDBJ databases">
        <title>Whole genome shotgun sequence of Actinoplanes deccanensis NBRC 13994.</title>
        <authorList>
            <person name="Komaki H."/>
            <person name="Tamura T."/>
        </authorList>
    </citation>
    <scope>NUCLEOTIDE SEQUENCE [LARGE SCALE GENOMIC DNA]</scope>
    <source>
        <strain evidence="3 4">NBRC 13994</strain>
    </source>
</reference>
<proteinExistence type="predicted"/>
<evidence type="ECO:0000256" key="1">
    <source>
        <dbReference type="SAM" id="MobiDB-lite"/>
    </source>
</evidence>
<name>A0ABQ3XYM2_9ACTN</name>
<sequence length="464" mass="47250">MRTIRAVGRSRNASGSAVSSSVNDRLSRVCTLSTVAATTVDLATPRLSGVPVTAPSPGDGPVTPGRDRAGMDLNRLLDRLPRRTVTVGARVLPAFRSIGVLGFHVAVLVALLTGFRAGVEVPDTLAIAAVAAASLFAWGLLRRALTGRESLVLMESVAVAFAAVAGLRWAAGTPLLPGLDVLAVALCPFLAAGRLGCLTAGCCHGHPAPIGVAYPGLSPRLTGVRLFPVPLVEAAALAAIGVAGFALAAGPPGTATAWFLAAYATVRFGTEALRGDRRPAVLGVCVTRLACAAQLAAAAWLGAVIVPGGTRRSAAVAASVLVAAGAAGVVLSRRRRDPLAAPGHLDETWDRIVALARCARTGGASPATAETSQGLRLAASWSEHGLHVSFSHPGRPVTGLPRALGLIPLVSTGVAVHAVVSPTRLPDRVTPGRNRMPGRYHVVEAPDSLDNGTGGDYFGDRSGV</sequence>
<keyword evidence="2" id="KW-1133">Transmembrane helix</keyword>
<feature type="transmembrane region" description="Helical" evidence="2">
    <location>
        <begin position="281"/>
        <end position="306"/>
    </location>
</feature>
<keyword evidence="2" id="KW-0812">Transmembrane</keyword>
<evidence type="ECO:0000256" key="2">
    <source>
        <dbReference type="SAM" id="Phobius"/>
    </source>
</evidence>